<organism evidence="5 6">
    <name type="scientific">Streptomyces tauricus</name>
    <dbReference type="NCBI Taxonomy" id="68274"/>
    <lineage>
        <taxon>Bacteria</taxon>
        <taxon>Bacillati</taxon>
        <taxon>Actinomycetota</taxon>
        <taxon>Actinomycetes</taxon>
        <taxon>Kitasatosporales</taxon>
        <taxon>Streptomycetaceae</taxon>
        <taxon>Streptomyces</taxon>
        <taxon>Streptomyces aurantiacus group</taxon>
    </lineage>
</organism>
<protein>
    <submittedName>
        <fullName evidence="5">Uncharacterized protein</fullName>
    </submittedName>
</protein>
<proteinExistence type="predicted"/>
<reference evidence="5" key="1">
    <citation type="submission" date="2022-10" db="EMBL/GenBank/DDBJ databases">
        <title>The complete genomes of actinobacterial strains from the NBC collection.</title>
        <authorList>
            <person name="Joergensen T.S."/>
            <person name="Alvarez Arevalo M."/>
            <person name="Sterndorff E.B."/>
            <person name="Faurdal D."/>
            <person name="Vuksanovic O."/>
            <person name="Mourched A.-S."/>
            <person name="Charusanti P."/>
            <person name="Shaw S."/>
            <person name="Blin K."/>
            <person name="Weber T."/>
        </authorList>
    </citation>
    <scope>NUCLEOTIDE SEQUENCE</scope>
    <source>
        <strain evidence="5">NBC_00189</strain>
    </source>
</reference>
<dbReference type="Proteomes" id="UP001432166">
    <property type="component" value="Chromosome"/>
</dbReference>
<feature type="compositionally biased region" description="Low complexity" evidence="4">
    <location>
        <begin position="233"/>
        <end position="246"/>
    </location>
</feature>
<dbReference type="Gene3D" id="2.130.10.10">
    <property type="entry name" value="YVTN repeat-like/Quinoprotein amine dehydrogenase"/>
    <property type="match status" value="1"/>
</dbReference>
<dbReference type="Pfam" id="PF00400">
    <property type="entry name" value="WD40"/>
    <property type="match status" value="2"/>
</dbReference>
<gene>
    <name evidence="5" type="ORF">OG288_33360</name>
</gene>
<keyword evidence="6" id="KW-1185">Reference proteome</keyword>
<evidence type="ECO:0000256" key="1">
    <source>
        <dbReference type="ARBA" id="ARBA00022574"/>
    </source>
</evidence>
<feature type="repeat" description="WD" evidence="3">
    <location>
        <begin position="119"/>
        <end position="160"/>
    </location>
</feature>
<dbReference type="PROSITE" id="PS50082">
    <property type="entry name" value="WD_REPEATS_2"/>
    <property type="match status" value="3"/>
</dbReference>
<keyword evidence="2" id="KW-0677">Repeat</keyword>
<dbReference type="InterPro" id="IPR001680">
    <property type="entry name" value="WD40_rpt"/>
</dbReference>
<dbReference type="RefSeq" id="WP_328938926.1">
    <property type="nucleotide sequence ID" value="NZ_CP108133.1"/>
</dbReference>
<feature type="repeat" description="WD" evidence="3">
    <location>
        <begin position="164"/>
        <end position="195"/>
    </location>
</feature>
<dbReference type="PANTHER" id="PTHR19879:SF9">
    <property type="entry name" value="TRANSCRIPTION INITIATION FACTOR TFIID SUBUNIT 5"/>
    <property type="match status" value="1"/>
</dbReference>
<dbReference type="InterPro" id="IPR015943">
    <property type="entry name" value="WD40/YVTN_repeat-like_dom_sf"/>
</dbReference>
<sequence length="257" mass="27376">MWGRGEPRNFRHRPPIGGGRLVVRLRGTGVVQTTREKRWATVRLRQVVPRLRDGATVVVCTPGPRPLEGVFGAAGRARGRHGLVAFGPGGRLLATAGDDRPARLWNVTDPRRPRELATLGGHRDAVCGPAPSPDGRTLATGSWDRTARLWDIADPRRTRELGTVSGHGDHVNTVTFGPGGRTPASGSAARTARLWPDGPGTRRGPRVPDRPSHDHLRPVGRVLRRPGLPAPVPVTARPTAAAPAAGGRRGGRRPPAG</sequence>
<feature type="repeat" description="WD" evidence="3">
    <location>
        <begin position="84"/>
        <end position="115"/>
    </location>
</feature>
<evidence type="ECO:0000256" key="2">
    <source>
        <dbReference type="ARBA" id="ARBA00022737"/>
    </source>
</evidence>
<dbReference type="PANTHER" id="PTHR19879">
    <property type="entry name" value="TRANSCRIPTION INITIATION FACTOR TFIID"/>
    <property type="match status" value="1"/>
</dbReference>
<dbReference type="EMBL" id="CP108133">
    <property type="protein sequence ID" value="WTP52779.1"/>
    <property type="molecule type" value="Genomic_DNA"/>
</dbReference>
<evidence type="ECO:0000256" key="4">
    <source>
        <dbReference type="SAM" id="MobiDB-lite"/>
    </source>
</evidence>
<dbReference type="SUPFAM" id="SSF50978">
    <property type="entry name" value="WD40 repeat-like"/>
    <property type="match status" value="1"/>
</dbReference>
<dbReference type="InterPro" id="IPR036322">
    <property type="entry name" value="WD40_repeat_dom_sf"/>
</dbReference>
<feature type="region of interest" description="Disordered" evidence="4">
    <location>
        <begin position="160"/>
        <end position="257"/>
    </location>
</feature>
<dbReference type="PROSITE" id="PS50294">
    <property type="entry name" value="WD_REPEATS_REGION"/>
    <property type="match status" value="2"/>
</dbReference>
<name>A0ABZ1JRP6_9ACTN</name>
<keyword evidence="1 3" id="KW-0853">WD repeat</keyword>
<accession>A0ABZ1JRP6</accession>
<evidence type="ECO:0000313" key="5">
    <source>
        <dbReference type="EMBL" id="WTP52779.1"/>
    </source>
</evidence>
<dbReference type="SMART" id="SM00320">
    <property type="entry name" value="WD40"/>
    <property type="match status" value="3"/>
</dbReference>
<evidence type="ECO:0000256" key="3">
    <source>
        <dbReference type="PROSITE-ProRule" id="PRU00221"/>
    </source>
</evidence>
<dbReference type="InterPro" id="IPR019775">
    <property type="entry name" value="WD40_repeat_CS"/>
</dbReference>
<dbReference type="PROSITE" id="PS00678">
    <property type="entry name" value="WD_REPEATS_1"/>
    <property type="match status" value="1"/>
</dbReference>
<feature type="compositionally biased region" description="Basic and acidic residues" evidence="4">
    <location>
        <begin position="206"/>
        <end position="217"/>
    </location>
</feature>
<evidence type="ECO:0000313" key="6">
    <source>
        <dbReference type="Proteomes" id="UP001432166"/>
    </source>
</evidence>